<name>A0ABT7WGH9_9FLAO</name>
<dbReference type="RefSeq" id="WP_289725390.1">
    <property type="nucleotide sequence ID" value="NZ_JAUDUY010000005.1"/>
</dbReference>
<dbReference type="SUPFAM" id="SSF53223">
    <property type="entry name" value="Aminoacid dehydrogenase-like, N-terminal domain"/>
    <property type="match status" value="1"/>
</dbReference>
<keyword evidence="3" id="KW-0057">Aromatic amino acid biosynthesis</keyword>
<dbReference type="SUPFAM" id="SSF51735">
    <property type="entry name" value="NAD(P)-binding Rossmann-fold domains"/>
    <property type="match status" value="1"/>
</dbReference>
<evidence type="ECO:0000256" key="1">
    <source>
        <dbReference type="ARBA" id="ARBA00004871"/>
    </source>
</evidence>
<evidence type="ECO:0000313" key="6">
    <source>
        <dbReference type="Proteomes" id="UP001174839"/>
    </source>
</evidence>
<comment type="pathway">
    <text evidence="1">Metabolic intermediate biosynthesis; chorismate biosynthesis; chorismate from D-erythrose 4-phosphate and phosphoenolpyruvate: step 4/7.</text>
</comment>
<dbReference type="PANTHER" id="PTHR21089">
    <property type="entry name" value="SHIKIMATE DEHYDROGENASE"/>
    <property type="match status" value="1"/>
</dbReference>
<dbReference type="CDD" id="cd01065">
    <property type="entry name" value="NAD_bind_Shikimate_DH"/>
    <property type="match status" value="1"/>
</dbReference>
<dbReference type="InterPro" id="IPR013708">
    <property type="entry name" value="Shikimate_DH-bd_N"/>
</dbReference>
<keyword evidence="3" id="KW-0028">Amino-acid biosynthesis</keyword>
<feature type="domain" description="Shikimate dehydrogenase substrate binding N-terminal" evidence="4">
    <location>
        <begin position="6"/>
        <end position="87"/>
    </location>
</feature>
<reference evidence="5" key="1">
    <citation type="submission" date="2023-06" db="EMBL/GenBank/DDBJ databases">
        <title>Robiginitalea aurantiacus sp. nov. and Algoriphagus sediminis sp. nov., isolated from coastal sediment.</title>
        <authorList>
            <person name="Zhou Z.Y."/>
            <person name="An J."/>
            <person name="Jia Y.W."/>
            <person name="Du Z.J."/>
        </authorList>
    </citation>
    <scope>NUCLEOTIDE SEQUENCE</scope>
    <source>
        <strain evidence="5">M39</strain>
    </source>
</reference>
<keyword evidence="6" id="KW-1185">Reference proteome</keyword>
<organism evidence="5 6">
    <name type="scientific">Robiginitalea aurantiaca</name>
    <dbReference type="NCBI Taxonomy" id="3056915"/>
    <lineage>
        <taxon>Bacteria</taxon>
        <taxon>Pseudomonadati</taxon>
        <taxon>Bacteroidota</taxon>
        <taxon>Flavobacteriia</taxon>
        <taxon>Flavobacteriales</taxon>
        <taxon>Flavobacteriaceae</taxon>
        <taxon>Robiginitalea</taxon>
    </lineage>
</organism>
<dbReference type="EMBL" id="JAUDUY010000005">
    <property type="protein sequence ID" value="MDM9632028.1"/>
    <property type="molecule type" value="Genomic_DNA"/>
</dbReference>
<dbReference type="PANTHER" id="PTHR21089:SF1">
    <property type="entry name" value="BIFUNCTIONAL 3-DEHYDROQUINATE DEHYDRATASE_SHIKIMATE DEHYDROGENASE, CHLOROPLASTIC"/>
    <property type="match status" value="1"/>
</dbReference>
<proteinExistence type="predicted"/>
<dbReference type="Gene3D" id="3.40.50.720">
    <property type="entry name" value="NAD(P)-binding Rossmann-like Domain"/>
    <property type="match status" value="1"/>
</dbReference>
<protein>
    <submittedName>
        <fullName evidence="5">Shikimate dehydrogenase</fullName>
    </submittedName>
</protein>
<evidence type="ECO:0000259" key="4">
    <source>
        <dbReference type="Pfam" id="PF08501"/>
    </source>
</evidence>
<comment type="caution">
    <text evidence="5">The sequence shown here is derived from an EMBL/GenBank/DDBJ whole genome shotgun (WGS) entry which is preliminary data.</text>
</comment>
<dbReference type="InterPro" id="IPR046346">
    <property type="entry name" value="Aminoacid_DH-like_N_sf"/>
</dbReference>
<gene>
    <name evidence="5" type="ORF">QU605_11120</name>
</gene>
<dbReference type="InterPro" id="IPR036291">
    <property type="entry name" value="NAD(P)-bd_dom_sf"/>
</dbReference>
<evidence type="ECO:0000313" key="5">
    <source>
        <dbReference type="EMBL" id="MDM9632028.1"/>
    </source>
</evidence>
<dbReference type="Pfam" id="PF08501">
    <property type="entry name" value="Shikimate_dh_N"/>
    <property type="match status" value="1"/>
</dbReference>
<dbReference type="Proteomes" id="UP001174839">
    <property type="component" value="Unassembled WGS sequence"/>
</dbReference>
<dbReference type="InterPro" id="IPR022893">
    <property type="entry name" value="Shikimate_DH_fam"/>
</dbReference>
<sequence length="248" mass="27341">MRRFGLIGKDISYSFSPGYFSAKFESLGLKECSYEIFDLPEISGFSEILSQPDLCGLNVTIPYKTAICSFMDRLDPDAAEIGAVNTIRFTRKGLVGYNTDVIGFTRSLSPMLYPEDTAALILGTGGASKAVAYGLTKLGIRFRFVSRSAKDGALGYADLNQTILNDYQLIINCTPCGTYPRVDEAPPIPYDALNTTHLLYDLIYNPEKTAFLKKGSKAGCRVKNGLEMLHLQAEASWEIWNTEPTDLP</sequence>
<keyword evidence="2" id="KW-0560">Oxidoreductase</keyword>
<dbReference type="Gene3D" id="3.40.50.10860">
    <property type="entry name" value="Leucine Dehydrogenase, chain A, domain 1"/>
    <property type="match status" value="1"/>
</dbReference>
<evidence type="ECO:0000256" key="2">
    <source>
        <dbReference type="ARBA" id="ARBA00023002"/>
    </source>
</evidence>
<evidence type="ECO:0000256" key="3">
    <source>
        <dbReference type="ARBA" id="ARBA00023141"/>
    </source>
</evidence>
<accession>A0ABT7WGH9</accession>